<name>A0ABP8V4B5_9GAMM</name>
<dbReference type="InterPro" id="IPR002347">
    <property type="entry name" value="SDR_fam"/>
</dbReference>
<evidence type="ECO:0000313" key="2">
    <source>
        <dbReference type="Proteomes" id="UP001500604"/>
    </source>
</evidence>
<reference evidence="2" key="1">
    <citation type="journal article" date="2019" name="Int. J. Syst. Evol. Microbiol.">
        <title>The Global Catalogue of Microorganisms (GCM) 10K type strain sequencing project: providing services to taxonomists for standard genome sequencing and annotation.</title>
        <authorList>
            <consortium name="The Broad Institute Genomics Platform"/>
            <consortium name="The Broad Institute Genome Sequencing Center for Infectious Disease"/>
            <person name="Wu L."/>
            <person name="Ma J."/>
        </authorList>
    </citation>
    <scope>NUCLEOTIDE SEQUENCE [LARGE SCALE GENOMIC DNA]</scope>
    <source>
        <strain evidence="2">JCM 17805</strain>
    </source>
</reference>
<dbReference type="RefSeq" id="WP_345196446.1">
    <property type="nucleotide sequence ID" value="NZ_BAABFL010000384.1"/>
</dbReference>
<accession>A0ABP8V4B5</accession>
<dbReference type="Proteomes" id="UP001500604">
    <property type="component" value="Unassembled WGS sequence"/>
</dbReference>
<gene>
    <name evidence="1" type="ORF">GCM10023116_25860</name>
</gene>
<organism evidence="1 2">
    <name type="scientific">Kistimonas scapharcae</name>
    <dbReference type="NCBI Taxonomy" id="1036133"/>
    <lineage>
        <taxon>Bacteria</taxon>
        <taxon>Pseudomonadati</taxon>
        <taxon>Pseudomonadota</taxon>
        <taxon>Gammaproteobacteria</taxon>
        <taxon>Oceanospirillales</taxon>
        <taxon>Endozoicomonadaceae</taxon>
        <taxon>Kistimonas</taxon>
    </lineage>
</organism>
<proteinExistence type="predicted"/>
<dbReference type="PANTHER" id="PTHR43544:SF12">
    <property type="entry name" value="NAD(P)-BINDING ROSSMANN-FOLD SUPERFAMILY PROTEIN"/>
    <property type="match status" value="1"/>
</dbReference>
<keyword evidence="2" id="KW-1185">Reference proteome</keyword>
<evidence type="ECO:0000313" key="1">
    <source>
        <dbReference type="EMBL" id="GAA4650303.1"/>
    </source>
</evidence>
<dbReference type="EMBL" id="BAABFL010000384">
    <property type="protein sequence ID" value="GAA4650303.1"/>
    <property type="molecule type" value="Genomic_DNA"/>
</dbReference>
<dbReference type="InterPro" id="IPR036291">
    <property type="entry name" value="NAD(P)-bd_dom_sf"/>
</dbReference>
<dbReference type="Gene3D" id="3.40.50.720">
    <property type="entry name" value="NAD(P)-binding Rossmann-like Domain"/>
    <property type="match status" value="1"/>
</dbReference>
<comment type="caution">
    <text evidence="1">The sequence shown here is derived from an EMBL/GenBank/DDBJ whole genome shotgun (WGS) entry which is preliminary data.</text>
</comment>
<protein>
    <submittedName>
        <fullName evidence="1">SDR family NAD(P)-dependent oxidoreductase</fullName>
    </submittedName>
</protein>
<sequence length="238" mass="25768">MRERQALIFGVNGGLGRALADTLSSDYAVTGVVRDALAFESDSIQTLIESDYSEESLSFVANTMKTQGHSYDLIINAIGILHGNHLQPEKRLQDISTDSLTRYFAINTIIPGLLLKYFSSLMPKNTPAVFASLSAKVGSIGDNRLGGWYGYRASKAALNMLVRTAAIEIGRTHKQAAVVAIHPGTTVSNLSRPFTANTPADKLYTPELSAQRIVSVLTGLTADDTGQFFDWSGDVLPW</sequence>
<dbReference type="PRINTS" id="PR00081">
    <property type="entry name" value="GDHRDH"/>
</dbReference>
<dbReference type="Pfam" id="PF13561">
    <property type="entry name" value="adh_short_C2"/>
    <property type="match status" value="1"/>
</dbReference>
<dbReference type="SUPFAM" id="SSF51735">
    <property type="entry name" value="NAD(P)-binding Rossmann-fold domains"/>
    <property type="match status" value="1"/>
</dbReference>
<dbReference type="InterPro" id="IPR051468">
    <property type="entry name" value="Fungal_SecMetab_SDRs"/>
</dbReference>
<dbReference type="PANTHER" id="PTHR43544">
    <property type="entry name" value="SHORT-CHAIN DEHYDROGENASE/REDUCTASE"/>
    <property type="match status" value="1"/>
</dbReference>